<proteinExistence type="predicted"/>
<accession>A0A7N9C8S2</accession>
<feature type="transmembrane region" description="Helical" evidence="1">
    <location>
        <begin position="6"/>
        <end position="26"/>
    </location>
</feature>
<keyword evidence="1" id="KW-0472">Membrane</keyword>
<reference evidence="2 3" key="1">
    <citation type="submission" date="2013-03" db="EMBL/GenBank/DDBJ databases">
        <authorList>
            <person name="Warren W."/>
            <person name="Wilson R.K."/>
        </authorList>
    </citation>
    <scope>NUCLEOTIDE SEQUENCE</scope>
</reference>
<reference evidence="2" key="3">
    <citation type="submission" date="2025-09" db="UniProtKB">
        <authorList>
            <consortium name="Ensembl"/>
        </authorList>
    </citation>
    <scope>IDENTIFICATION</scope>
</reference>
<organism evidence="2 3">
    <name type="scientific">Macaca fascicularis</name>
    <name type="common">Crab-eating macaque</name>
    <name type="synonym">Cynomolgus monkey</name>
    <dbReference type="NCBI Taxonomy" id="9541"/>
    <lineage>
        <taxon>Eukaryota</taxon>
        <taxon>Metazoa</taxon>
        <taxon>Chordata</taxon>
        <taxon>Craniata</taxon>
        <taxon>Vertebrata</taxon>
        <taxon>Euteleostomi</taxon>
        <taxon>Mammalia</taxon>
        <taxon>Eutheria</taxon>
        <taxon>Euarchontoglires</taxon>
        <taxon>Primates</taxon>
        <taxon>Haplorrhini</taxon>
        <taxon>Catarrhini</taxon>
        <taxon>Cercopithecidae</taxon>
        <taxon>Cercopithecinae</taxon>
        <taxon>Macaca</taxon>
    </lineage>
</organism>
<keyword evidence="1" id="KW-1133">Transmembrane helix</keyword>
<evidence type="ECO:0000256" key="1">
    <source>
        <dbReference type="SAM" id="Phobius"/>
    </source>
</evidence>
<reference evidence="2" key="2">
    <citation type="submission" date="2025-08" db="UniProtKB">
        <authorList>
            <consortium name="Ensembl"/>
        </authorList>
    </citation>
    <scope>IDENTIFICATION</scope>
</reference>
<keyword evidence="3" id="KW-1185">Reference proteome</keyword>
<protein>
    <submittedName>
        <fullName evidence="2">Uncharacterized protein</fullName>
    </submittedName>
</protein>
<name>A0A7N9C8S2_MACFA</name>
<dbReference type="Proteomes" id="UP000233100">
    <property type="component" value="Chromosome 4"/>
</dbReference>
<dbReference type="GeneTree" id="ENSGT01030000239935"/>
<evidence type="ECO:0000313" key="3">
    <source>
        <dbReference type="Proteomes" id="UP000233100"/>
    </source>
</evidence>
<dbReference type="Ensembl" id="ENSMFAT00000077731.1">
    <property type="protein sequence ID" value="ENSMFAP00000046262.1"/>
    <property type="gene ID" value="ENSMFAG00000059419.1"/>
</dbReference>
<keyword evidence="1" id="KW-0812">Transmembrane</keyword>
<sequence>WRLHLGVLVQVHYIVCICMCIIQLGISGIHVQNMQVCYVGIHVPWWFAAPINPSSKLNSEFVTV</sequence>
<evidence type="ECO:0000313" key="2">
    <source>
        <dbReference type="Ensembl" id="ENSMFAP00000046262.1"/>
    </source>
</evidence>
<dbReference type="AlphaFoldDB" id="A0A7N9C8S2"/>